<dbReference type="KEGG" id="sla:SERLADRAFT_468767"/>
<dbReference type="AlphaFoldDB" id="F8NVL5"/>
<dbReference type="GeneID" id="18819471"/>
<proteinExistence type="predicted"/>
<gene>
    <name evidence="1" type="ORF">SERLADRAFT_468767</name>
</gene>
<accession>F8NVL5</accession>
<protein>
    <submittedName>
        <fullName evidence="1">Uncharacterized protein</fullName>
    </submittedName>
</protein>
<evidence type="ECO:0000313" key="1">
    <source>
        <dbReference type="EMBL" id="EGO24853.1"/>
    </source>
</evidence>
<reference evidence="1" key="1">
    <citation type="submission" date="2011-04" db="EMBL/GenBank/DDBJ databases">
        <title>Evolution of plant cell wall degrading machinery underlies the functional diversity of forest fungi.</title>
        <authorList>
            <consortium name="US DOE Joint Genome Institute (JGI-PGF)"/>
            <person name="Eastwood D.C."/>
            <person name="Floudas D."/>
            <person name="Binder M."/>
            <person name="Majcherczyk A."/>
            <person name="Schneider P."/>
            <person name="Aerts A."/>
            <person name="Asiegbu F.O."/>
            <person name="Baker S.E."/>
            <person name="Barry K."/>
            <person name="Bendiksby M."/>
            <person name="Blumentritt M."/>
            <person name="Coutinho P.M."/>
            <person name="Cullen D."/>
            <person name="Cullen D."/>
            <person name="Gathman A."/>
            <person name="Goodell B."/>
            <person name="Henrissat B."/>
            <person name="Ihrmark K."/>
            <person name="Kauserud H."/>
            <person name="Kohler A."/>
            <person name="LaButti K."/>
            <person name="Lapidus A."/>
            <person name="Lavin J.L."/>
            <person name="Lee Y.-H."/>
            <person name="Lindquist E."/>
            <person name="Lilly W."/>
            <person name="Lucas S."/>
            <person name="Morin E."/>
            <person name="Murat C."/>
            <person name="Oguiza J.A."/>
            <person name="Park J."/>
            <person name="Pisabarro A.G."/>
            <person name="Riley R."/>
            <person name="Rosling A."/>
            <person name="Salamov A."/>
            <person name="Schmidt O."/>
            <person name="Schmutz J."/>
            <person name="Skrede I."/>
            <person name="Stenlid J."/>
            <person name="Wiebenga A."/>
            <person name="Xie X."/>
            <person name="Kues U."/>
            <person name="Hibbett D.S."/>
            <person name="Hoffmeister D."/>
            <person name="Hogberg N."/>
            <person name="Martin F."/>
            <person name="Grigoriev I.V."/>
            <person name="Watkinson S.C."/>
        </authorList>
    </citation>
    <scope>NUCLEOTIDE SEQUENCE</scope>
    <source>
        <strain evidence="1">S7.9</strain>
    </source>
</reference>
<dbReference type="Proteomes" id="UP000008064">
    <property type="component" value="Unassembled WGS sequence"/>
</dbReference>
<organism>
    <name type="scientific">Serpula lacrymans var. lacrymans (strain S7.9)</name>
    <name type="common">Dry rot fungus</name>
    <dbReference type="NCBI Taxonomy" id="578457"/>
    <lineage>
        <taxon>Eukaryota</taxon>
        <taxon>Fungi</taxon>
        <taxon>Dikarya</taxon>
        <taxon>Basidiomycota</taxon>
        <taxon>Agaricomycotina</taxon>
        <taxon>Agaricomycetes</taxon>
        <taxon>Agaricomycetidae</taxon>
        <taxon>Boletales</taxon>
        <taxon>Coniophorineae</taxon>
        <taxon>Serpulaceae</taxon>
        <taxon>Serpula</taxon>
    </lineage>
</organism>
<dbReference type="RefSeq" id="XP_007318872.1">
    <property type="nucleotide sequence ID" value="XM_007318810.1"/>
</dbReference>
<dbReference type="EMBL" id="GL945434">
    <property type="protein sequence ID" value="EGO24853.1"/>
    <property type="molecule type" value="Genomic_DNA"/>
</dbReference>
<dbReference type="HOGENOM" id="CLU_2832773_0_0_1"/>
<name>F8NVL5_SERL9</name>
<sequence>MMVEKGTSQKLWGTLTVQMYERKTKLKKERLSTKYFPNRPPPYIRPDVPFCKRVSSSGASLERLGE</sequence>